<comment type="caution">
    <text evidence="2">The sequence shown here is derived from an EMBL/GenBank/DDBJ whole genome shotgun (WGS) entry which is preliminary data.</text>
</comment>
<reference evidence="2 3" key="1">
    <citation type="journal article" date="2017" name="Curr. Biol.">
        <title>Genome architecture and evolution of a unichromosomal asexual nematode.</title>
        <authorList>
            <person name="Fradin H."/>
            <person name="Zegar C."/>
            <person name="Gutwein M."/>
            <person name="Lucas J."/>
            <person name="Kovtun M."/>
            <person name="Corcoran D."/>
            <person name="Baugh L.R."/>
            <person name="Kiontke K."/>
            <person name="Gunsalus K."/>
            <person name="Fitch D.H."/>
            <person name="Piano F."/>
        </authorList>
    </citation>
    <scope>NUCLEOTIDE SEQUENCE [LARGE SCALE GENOMIC DNA]</scope>
    <source>
        <strain evidence="2">PF1309</strain>
    </source>
</reference>
<feature type="region of interest" description="Disordered" evidence="1">
    <location>
        <begin position="80"/>
        <end position="99"/>
    </location>
</feature>
<feature type="compositionally biased region" description="Basic and acidic residues" evidence="1">
    <location>
        <begin position="85"/>
        <end position="94"/>
    </location>
</feature>
<dbReference type="Proteomes" id="UP000218231">
    <property type="component" value="Unassembled WGS sequence"/>
</dbReference>
<accession>A0A2A2KQY4</accession>
<evidence type="ECO:0000256" key="1">
    <source>
        <dbReference type="SAM" id="MobiDB-lite"/>
    </source>
</evidence>
<proteinExistence type="predicted"/>
<keyword evidence="3" id="KW-1185">Reference proteome</keyword>
<organism evidence="2 3">
    <name type="scientific">Diploscapter pachys</name>
    <dbReference type="NCBI Taxonomy" id="2018661"/>
    <lineage>
        <taxon>Eukaryota</taxon>
        <taxon>Metazoa</taxon>
        <taxon>Ecdysozoa</taxon>
        <taxon>Nematoda</taxon>
        <taxon>Chromadorea</taxon>
        <taxon>Rhabditida</taxon>
        <taxon>Rhabditina</taxon>
        <taxon>Rhabditomorpha</taxon>
        <taxon>Rhabditoidea</taxon>
        <taxon>Rhabditidae</taxon>
        <taxon>Diploscapter</taxon>
    </lineage>
</organism>
<evidence type="ECO:0000313" key="3">
    <source>
        <dbReference type="Proteomes" id="UP000218231"/>
    </source>
</evidence>
<protein>
    <submittedName>
        <fullName evidence="2">Uncharacterized protein</fullName>
    </submittedName>
</protein>
<name>A0A2A2KQY4_9BILA</name>
<sequence>MLPLQMWLFMDTTVFPVYWILSCRESGRPVQEDIRRQVVEIEEKIEENSAMNEEGKSATIDKAQLETVEDEFRKEQEEIEEWKEENENSGRETAQKLSKGHHILNKGIRDLECPDDF</sequence>
<dbReference type="EMBL" id="LIAE01007904">
    <property type="protein sequence ID" value="PAV76355.1"/>
    <property type="molecule type" value="Genomic_DNA"/>
</dbReference>
<dbReference type="AlphaFoldDB" id="A0A2A2KQY4"/>
<gene>
    <name evidence="2" type="ORF">WR25_07609</name>
</gene>
<evidence type="ECO:0000313" key="2">
    <source>
        <dbReference type="EMBL" id="PAV76355.1"/>
    </source>
</evidence>